<protein>
    <submittedName>
        <fullName evidence="2">Uncharacterized protein</fullName>
    </submittedName>
</protein>
<sequence length="294" mass="33867">MRTLPFLVFFLIMASGAPAATRLVTKDEAKLIVSDMLEQAEPLHLELFDLDPSLEDVLLKGKIISIGNKLTAISTSYTQALERDLASGATMHPAGGKQSQLAPLWMCENAVSQLSKFAETLVDVDRQIQNPMYLARTYFGFLSNREDCRYQMGEDPPENLKQPSDLYRKYLDRLKNTLLDMRKLDDPVYFKEARSDPAEWVLLQRKLFWTLQIGQRWPLYKLHSIMSNPRPYSPEKQKIVDRFRACQSLQTSFDRLFDRFTASIFFNQPPLLDSRSLSKLLGEMNECEDLLADR</sequence>
<evidence type="ECO:0000256" key="1">
    <source>
        <dbReference type="SAM" id="SignalP"/>
    </source>
</evidence>
<dbReference type="OrthoDB" id="7860583at2"/>
<proteinExistence type="predicted"/>
<evidence type="ECO:0000313" key="3">
    <source>
        <dbReference type="Proteomes" id="UP000004848"/>
    </source>
</evidence>
<dbReference type="EMBL" id="AAUW01000006">
    <property type="protein sequence ID" value="EAV44388.1"/>
    <property type="molecule type" value="Genomic_DNA"/>
</dbReference>
<evidence type="ECO:0000313" key="2">
    <source>
        <dbReference type="EMBL" id="EAV44388.1"/>
    </source>
</evidence>
<keyword evidence="1" id="KW-0732">Signal</keyword>
<dbReference type="RefSeq" id="WP_006934123.1">
    <property type="nucleotide sequence ID" value="NZ_AAUW01000006.1"/>
</dbReference>
<gene>
    <name evidence="2" type="ORF">SIAM614_04480</name>
</gene>
<accession>A0NS59</accession>
<comment type="caution">
    <text evidence="2">The sequence shown here is derived from an EMBL/GenBank/DDBJ whole genome shotgun (WGS) entry which is preliminary data.</text>
</comment>
<feature type="signal peptide" evidence="1">
    <location>
        <begin position="1"/>
        <end position="19"/>
    </location>
</feature>
<dbReference type="GeneID" id="68846338"/>
<organism evidence="2 3">
    <name type="scientific">Roseibium aggregatum (strain ATCC 25650 / DSM 13394 / JCM 20685 / NBRC 16684 / NCIMB 2208 / IAM 12614 / B1)</name>
    <name type="common">Stappia aggregata</name>
    <dbReference type="NCBI Taxonomy" id="384765"/>
    <lineage>
        <taxon>Bacteria</taxon>
        <taxon>Pseudomonadati</taxon>
        <taxon>Pseudomonadota</taxon>
        <taxon>Alphaproteobacteria</taxon>
        <taxon>Hyphomicrobiales</taxon>
        <taxon>Stappiaceae</taxon>
        <taxon>Roseibium</taxon>
    </lineage>
</organism>
<feature type="chain" id="PRO_5002627812" evidence="1">
    <location>
        <begin position="20"/>
        <end position="294"/>
    </location>
</feature>
<name>A0NS59_ROSAI</name>
<dbReference type="Proteomes" id="UP000004848">
    <property type="component" value="Unassembled WGS sequence"/>
</dbReference>
<dbReference type="AlphaFoldDB" id="A0NS59"/>
<reference evidence="2 3" key="1">
    <citation type="submission" date="2006-05" db="EMBL/GenBank/DDBJ databases">
        <authorList>
            <person name="King G."/>
            <person name="Ferriera S."/>
            <person name="Johnson J."/>
            <person name="Kravitz S."/>
            <person name="Beeson K."/>
            <person name="Sutton G."/>
            <person name="Rogers Y.-H."/>
            <person name="Friedman R."/>
            <person name="Frazier M."/>
            <person name="Venter J.C."/>
        </authorList>
    </citation>
    <scope>NUCLEOTIDE SEQUENCE [LARGE SCALE GENOMIC DNA]</scope>
    <source>
        <strain evidence="3">ATCC 25650 / DSM 13394 / JCM 20685 / NBRC 16684 / NCIMB 2208 / IAM 12614 / B1</strain>
    </source>
</reference>